<dbReference type="SUPFAM" id="SSF56349">
    <property type="entry name" value="DNA breaking-rejoining enzymes"/>
    <property type="match status" value="1"/>
</dbReference>
<sequence>MSRYLPVTHRGGAMGRKSPQEKKRLSYAKDRRERHGENDKSSRKNIPRHKRRVNRAKRHREQQVLNGARGSVDVESAATAEESLLKTRPERWQKSAGATLGTLVQGKLAMRSERTEFEAGTLSPLDDDELRGLLTSAVHLLSARKAALIHLMCHTGLRVSEVSALELRDVSAEAVTVRGRRRRTVPLPVELRPLLDSYLRVRAERPGAAENPAFFVTVFGCRVPPASVNGLVTTFAIMIGLPGVTARTLRKTYAVNLLRAGVDLDEAAELLGHASPEATQAYLAR</sequence>
<keyword evidence="2" id="KW-0238">DNA-binding</keyword>
<comment type="caution">
    <text evidence="6">The sequence shown here is derived from an EMBL/GenBank/DDBJ whole genome shotgun (WGS) entry which is preliminary data.</text>
</comment>
<dbReference type="GO" id="GO:0015074">
    <property type="term" value="P:DNA integration"/>
    <property type="evidence" value="ECO:0007669"/>
    <property type="project" value="InterPro"/>
</dbReference>
<evidence type="ECO:0000256" key="2">
    <source>
        <dbReference type="ARBA" id="ARBA00023125"/>
    </source>
</evidence>
<dbReference type="GO" id="GO:0006310">
    <property type="term" value="P:DNA recombination"/>
    <property type="evidence" value="ECO:0007669"/>
    <property type="project" value="UniProtKB-KW"/>
</dbReference>
<keyword evidence="3" id="KW-0233">DNA recombination</keyword>
<dbReference type="PANTHER" id="PTHR30349">
    <property type="entry name" value="PHAGE INTEGRASE-RELATED"/>
    <property type="match status" value="1"/>
</dbReference>
<dbReference type="Proteomes" id="UP000215223">
    <property type="component" value="Unassembled WGS sequence"/>
</dbReference>
<evidence type="ECO:0000256" key="4">
    <source>
        <dbReference type="SAM" id="MobiDB-lite"/>
    </source>
</evidence>
<organism evidence="6 7">
    <name type="scientific">Amycolatopsis thailandensis</name>
    <dbReference type="NCBI Taxonomy" id="589330"/>
    <lineage>
        <taxon>Bacteria</taxon>
        <taxon>Bacillati</taxon>
        <taxon>Actinomycetota</taxon>
        <taxon>Actinomycetes</taxon>
        <taxon>Pseudonocardiales</taxon>
        <taxon>Pseudonocardiaceae</taxon>
        <taxon>Amycolatopsis</taxon>
    </lineage>
</organism>
<evidence type="ECO:0000256" key="1">
    <source>
        <dbReference type="ARBA" id="ARBA00008857"/>
    </source>
</evidence>
<feature type="compositionally biased region" description="Basic residues" evidence="4">
    <location>
        <begin position="43"/>
        <end position="60"/>
    </location>
</feature>
<protein>
    <recommendedName>
        <fullName evidence="5">Tyr recombinase domain-containing protein</fullName>
    </recommendedName>
</protein>
<dbReference type="PROSITE" id="PS51898">
    <property type="entry name" value="TYR_RECOMBINASE"/>
    <property type="match status" value="1"/>
</dbReference>
<dbReference type="InterPro" id="IPR050090">
    <property type="entry name" value="Tyrosine_recombinase_XerCD"/>
</dbReference>
<gene>
    <name evidence="6" type="ORF">CFP71_14520</name>
</gene>
<feature type="domain" description="Tyr recombinase" evidence="5">
    <location>
        <begin position="120"/>
        <end position="285"/>
    </location>
</feature>
<dbReference type="PANTHER" id="PTHR30349:SF41">
    <property type="entry name" value="INTEGRASE_RECOMBINASE PROTEIN MJ0367-RELATED"/>
    <property type="match status" value="1"/>
</dbReference>
<dbReference type="OrthoDB" id="8705804at2"/>
<proteinExistence type="inferred from homology"/>
<feature type="region of interest" description="Disordered" evidence="4">
    <location>
        <begin position="1"/>
        <end position="73"/>
    </location>
</feature>
<dbReference type="InterPro" id="IPR002104">
    <property type="entry name" value="Integrase_catalytic"/>
</dbReference>
<accession>A0A229SBM1</accession>
<comment type="similarity">
    <text evidence="1">Belongs to the 'phage' integrase family.</text>
</comment>
<name>A0A229SBM1_9PSEU</name>
<dbReference type="InterPro" id="IPR013762">
    <property type="entry name" value="Integrase-like_cat_sf"/>
</dbReference>
<dbReference type="AlphaFoldDB" id="A0A229SBM1"/>
<dbReference type="Gene3D" id="1.10.443.10">
    <property type="entry name" value="Intergrase catalytic core"/>
    <property type="match status" value="1"/>
</dbReference>
<evidence type="ECO:0000313" key="6">
    <source>
        <dbReference type="EMBL" id="OXM56215.1"/>
    </source>
</evidence>
<dbReference type="InterPro" id="IPR011010">
    <property type="entry name" value="DNA_brk_join_enz"/>
</dbReference>
<dbReference type="Pfam" id="PF00589">
    <property type="entry name" value="Phage_integrase"/>
    <property type="match status" value="1"/>
</dbReference>
<evidence type="ECO:0000313" key="7">
    <source>
        <dbReference type="Proteomes" id="UP000215223"/>
    </source>
</evidence>
<reference evidence="6 7" key="1">
    <citation type="submission" date="2017-07" db="EMBL/GenBank/DDBJ databases">
        <title>Amycolatopsis thailandensis Genome sequencing and assembly.</title>
        <authorList>
            <person name="Kaur N."/>
            <person name="Mayilraj S."/>
        </authorList>
    </citation>
    <scope>NUCLEOTIDE SEQUENCE [LARGE SCALE GENOMIC DNA]</scope>
    <source>
        <strain evidence="6 7">JCM 16380</strain>
    </source>
</reference>
<dbReference type="EMBL" id="NMQT01000050">
    <property type="protein sequence ID" value="OXM56215.1"/>
    <property type="molecule type" value="Genomic_DNA"/>
</dbReference>
<dbReference type="CDD" id="cd00397">
    <property type="entry name" value="DNA_BRE_C"/>
    <property type="match status" value="1"/>
</dbReference>
<keyword evidence="7" id="KW-1185">Reference proteome</keyword>
<evidence type="ECO:0000256" key="3">
    <source>
        <dbReference type="ARBA" id="ARBA00023172"/>
    </source>
</evidence>
<feature type="compositionally biased region" description="Basic and acidic residues" evidence="4">
    <location>
        <begin position="18"/>
        <end position="42"/>
    </location>
</feature>
<dbReference type="GO" id="GO:0003677">
    <property type="term" value="F:DNA binding"/>
    <property type="evidence" value="ECO:0007669"/>
    <property type="project" value="UniProtKB-KW"/>
</dbReference>
<evidence type="ECO:0000259" key="5">
    <source>
        <dbReference type="PROSITE" id="PS51898"/>
    </source>
</evidence>